<gene>
    <name evidence="2" type="ORF">DILT_LOCUS12995</name>
</gene>
<sequence>MYLSPATAAPLNPQQAAELATSNLSSRHSLAPVVFGPPNSATNPNDSSSNNNNPSDRYSKYRTQSASPMLDNAKGGTNSGAVNPISYDDSCSWGIPLLTNTATTTTAAASVGSLPVSRQQTPVFCLSNNGAVASSRGAPGAGPNSSSASSVSPLMYRQKKLLPPSAYASTQPRQHQQHQQQQQCYPSSNNTAVGSQRYSWSGFPLASSSSTSAMSETSSGAIGSSVIMTFPSSATRSSGRILQPYNGTGAGGGGGQDLRLPQCRRNSVQVPATLAQFNATLQREAQLTPPILTPATAAEQGIEPQSKYQTGEFLTRVQCLCLLQFYLRDSGVVFVIPDLILIDMPVLSLGSNVVANSPNFATISAFAEGAEGGSDFCVSWDMHSVHLTHFTHPQYCAVKLS</sequence>
<evidence type="ECO:0000256" key="1">
    <source>
        <dbReference type="SAM" id="MobiDB-lite"/>
    </source>
</evidence>
<protein>
    <submittedName>
        <fullName evidence="2">Uncharacterized protein</fullName>
    </submittedName>
</protein>
<organism evidence="2 3">
    <name type="scientific">Dibothriocephalus latus</name>
    <name type="common">Fish tapeworm</name>
    <name type="synonym">Diphyllobothrium latum</name>
    <dbReference type="NCBI Taxonomy" id="60516"/>
    <lineage>
        <taxon>Eukaryota</taxon>
        <taxon>Metazoa</taxon>
        <taxon>Spiralia</taxon>
        <taxon>Lophotrochozoa</taxon>
        <taxon>Platyhelminthes</taxon>
        <taxon>Cestoda</taxon>
        <taxon>Eucestoda</taxon>
        <taxon>Diphyllobothriidea</taxon>
        <taxon>Diphyllobothriidae</taxon>
        <taxon>Dibothriocephalus</taxon>
    </lineage>
</organism>
<dbReference type="AlphaFoldDB" id="A0A3P7PBR4"/>
<evidence type="ECO:0000313" key="2">
    <source>
        <dbReference type="EMBL" id="VDN17689.1"/>
    </source>
</evidence>
<reference evidence="2 3" key="1">
    <citation type="submission" date="2018-11" db="EMBL/GenBank/DDBJ databases">
        <authorList>
            <consortium name="Pathogen Informatics"/>
        </authorList>
    </citation>
    <scope>NUCLEOTIDE SEQUENCE [LARGE SCALE GENOMIC DNA]</scope>
</reference>
<feature type="region of interest" description="Disordered" evidence="1">
    <location>
        <begin position="236"/>
        <end position="256"/>
    </location>
</feature>
<feature type="region of interest" description="Disordered" evidence="1">
    <location>
        <begin position="165"/>
        <end position="190"/>
    </location>
</feature>
<feature type="compositionally biased region" description="Polar residues" evidence="1">
    <location>
        <begin position="12"/>
        <end position="28"/>
    </location>
</feature>
<dbReference type="EMBL" id="UYRU01068436">
    <property type="protein sequence ID" value="VDN17689.1"/>
    <property type="molecule type" value="Genomic_DNA"/>
</dbReference>
<feature type="compositionally biased region" description="Low complexity" evidence="1">
    <location>
        <begin position="37"/>
        <end position="55"/>
    </location>
</feature>
<proteinExistence type="predicted"/>
<name>A0A3P7PBR4_DIBLA</name>
<evidence type="ECO:0000313" key="3">
    <source>
        <dbReference type="Proteomes" id="UP000281553"/>
    </source>
</evidence>
<keyword evidence="3" id="KW-1185">Reference proteome</keyword>
<dbReference type="OrthoDB" id="6262725at2759"/>
<dbReference type="Proteomes" id="UP000281553">
    <property type="component" value="Unassembled WGS sequence"/>
</dbReference>
<accession>A0A3P7PBR4</accession>
<feature type="region of interest" description="Disordered" evidence="1">
    <location>
        <begin position="1"/>
        <end position="61"/>
    </location>
</feature>